<dbReference type="GO" id="GO:0030214">
    <property type="term" value="P:hyaluronan catabolic process"/>
    <property type="evidence" value="ECO:0007669"/>
    <property type="project" value="TreeGrafter"/>
</dbReference>
<dbReference type="Proteomes" id="UP000053766">
    <property type="component" value="Unassembled WGS sequence"/>
</dbReference>
<organism evidence="4 5">
    <name type="scientific">Dictyocaulus viviparus</name>
    <name type="common">Bovine lungworm</name>
    <dbReference type="NCBI Taxonomy" id="29172"/>
    <lineage>
        <taxon>Eukaryota</taxon>
        <taxon>Metazoa</taxon>
        <taxon>Ecdysozoa</taxon>
        <taxon>Nematoda</taxon>
        <taxon>Chromadorea</taxon>
        <taxon>Rhabditida</taxon>
        <taxon>Rhabditina</taxon>
        <taxon>Rhabditomorpha</taxon>
        <taxon>Strongyloidea</taxon>
        <taxon>Metastrongylidae</taxon>
        <taxon>Dictyocaulus</taxon>
    </lineage>
</organism>
<protein>
    <recommendedName>
        <fullName evidence="3">Hyaluronidase</fullName>
        <ecNumber evidence="3">3.2.1.35</ecNumber>
    </recommendedName>
</protein>
<comment type="catalytic activity">
    <reaction evidence="3">
        <text>Random hydrolysis of (1-&gt;4)-linkages between N-acetyl-beta-D-glucosamine and D-glucuronate residues in hyaluronate.</text>
        <dbReference type="EC" id="3.2.1.35"/>
    </reaction>
</comment>
<dbReference type="Gene3D" id="3.20.20.70">
    <property type="entry name" value="Aldolase class I"/>
    <property type="match status" value="2"/>
</dbReference>
<evidence type="ECO:0000313" key="5">
    <source>
        <dbReference type="Proteomes" id="UP000053766"/>
    </source>
</evidence>
<dbReference type="InterPro" id="IPR013785">
    <property type="entry name" value="Aldolase_TIM"/>
</dbReference>
<reference evidence="5" key="2">
    <citation type="journal article" date="2016" name="Sci. Rep.">
        <title>Dictyocaulus viviparus genome, variome and transcriptome elucidate lungworm biology and support future intervention.</title>
        <authorList>
            <person name="McNulty S.N."/>
            <person name="Strube C."/>
            <person name="Rosa B.A."/>
            <person name="Martin J.C."/>
            <person name="Tyagi R."/>
            <person name="Choi Y.J."/>
            <person name="Wang Q."/>
            <person name="Hallsworth Pepin K."/>
            <person name="Zhang X."/>
            <person name="Ozersky P."/>
            <person name="Wilson R.K."/>
            <person name="Sternberg P.W."/>
            <person name="Gasser R.B."/>
            <person name="Mitreva M."/>
        </authorList>
    </citation>
    <scope>NUCLEOTIDE SEQUENCE [LARGE SCALE GENOMIC DNA]</scope>
    <source>
        <strain evidence="5">HannoverDv2000</strain>
    </source>
</reference>
<evidence type="ECO:0000256" key="2">
    <source>
        <dbReference type="ARBA" id="ARBA00023157"/>
    </source>
</evidence>
<keyword evidence="5" id="KW-1185">Reference proteome</keyword>
<dbReference type="GO" id="GO:0005975">
    <property type="term" value="P:carbohydrate metabolic process"/>
    <property type="evidence" value="ECO:0007669"/>
    <property type="project" value="InterPro"/>
</dbReference>
<dbReference type="EMBL" id="KN716186">
    <property type="protein sequence ID" value="KJH51303.1"/>
    <property type="molecule type" value="Genomic_DNA"/>
</dbReference>
<keyword evidence="3" id="KW-0378">Hydrolase</keyword>
<dbReference type="PANTHER" id="PTHR11769:SF35">
    <property type="entry name" value="HYALURONIDASE"/>
    <property type="match status" value="1"/>
</dbReference>
<dbReference type="AlphaFoldDB" id="A0A0D8Y377"/>
<dbReference type="OrthoDB" id="5796153at2759"/>
<dbReference type="EC" id="3.2.1.35" evidence="3"/>
<dbReference type="PRINTS" id="PR00846">
    <property type="entry name" value="GLHYDRLASE56"/>
</dbReference>
<evidence type="ECO:0000256" key="1">
    <source>
        <dbReference type="ARBA" id="ARBA00008871"/>
    </source>
</evidence>
<accession>A0A0D8Y377</accession>
<reference evidence="4 5" key="1">
    <citation type="submission" date="2013-11" db="EMBL/GenBank/DDBJ databases">
        <title>Draft genome of the bovine lungworm Dictyocaulus viviparus.</title>
        <authorList>
            <person name="Mitreva M."/>
        </authorList>
    </citation>
    <scope>NUCLEOTIDE SEQUENCE [LARGE SCALE GENOMIC DNA]</scope>
    <source>
        <strain evidence="4 5">HannoverDv2000</strain>
    </source>
</reference>
<proteinExistence type="inferred from homology"/>
<dbReference type="GO" id="GO:0004415">
    <property type="term" value="F:hyalurononglucosaminidase activity"/>
    <property type="evidence" value="ECO:0007669"/>
    <property type="project" value="UniProtKB-UniRule"/>
</dbReference>
<keyword evidence="3" id="KW-0326">Glycosidase</keyword>
<name>A0A0D8Y377_DICVI</name>
<comment type="similarity">
    <text evidence="1 3">Belongs to the glycosyl hydrolase 56 family.</text>
</comment>
<dbReference type="InterPro" id="IPR017853">
    <property type="entry name" value="GH"/>
</dbReference>
<evidence type="ECO:0000256" key="3">
    <source>
        <dbReference type="RuleBase" id="RU610713"/>
    </source>
</evidence>
<sequence length="460" mass="53447">MIFYEHRFGIYPYFKNYNQSEPINGGLPQKVNLSAHLDEVKKNITDLIPDENFSGFAVIDIEEWRPLFEQHRGNAKMVYINASIGLVKEEHPEYNETKALEQAEIDFTEAANPISAVPSNNRPISVLMAYWNVPSEICWKKLHMNLSLQEYDIIANENYSLNGDEVVIFYEHKFGLYPYFKDYNLSQPINGGLPQNCNIDNHLKELEKNITTLIPNVNFSGLAVIDIEEWRPLFEQHRGNVKVNCNILITLKSEKHRKPDLNETEAEKLAEAEFNKAAKEFIVKTMELAKSMRPKARWGLYGFPYCNYDAGTKDDNYNCSNKYKGFNDKMQYIYNQSTALYPSIYYGFNASAERRYRYAILNETQRVAKNFSRSLPIFVYSKFEYHPRKELESFYNESDQCSTIKQSTDMGADGLIFWSSSANMEKRCDFISQFINSSLGLYVLRMKTFPKFQPSVSHVN</sequence>
<dbReference type="Pfam" id="PF01630">
    <property type="entry name" value="Glyco_hydro_56"/>
    <property type="match status" value="2"/>
</dbReference>
<evidence type="ECO:0000313" key="4">
    <source>
        <dbReference type="EMBL" id="KJH51303.1"/>
    </source>
</evidence>
<dbReference type="STRING" id="29172.A0A0D8Y377"/>
<dbReference type="SUPFAM" id="SSF51445">
    <property type="entry name" value="(Trans)glycosidases"/>
    <property type="match status" value="2"/>
</dbReference>
<gene>
    <name evidence="4" type="ORF">DICVIV_02506</name>
</gene>
<keyword evidence="2" id="KW-1015">Disulfide bond</keyword>
<dbReference type="PANTHER" id="PTHR11769">
    <property type="entry name" value="HYALURONIDASE"/>
    <property type="match status" value="1"/>
</dbReference>
<dbReference type="InterPro" id="IPR018155">
    <property type="entry name" value="Hyaluronidase"/>
</dbReference>